<dbReference type="EMBL" id="KK112715">
    <property type="protein sequence ID" value="KFM58362.1"/>
    <property type="molecule type" value="Genomic_DNA"/>
</dbReference>
<proteinExistence type="predicted"/>
<gene>
    <name evidence="1" type="ORF">X975_27172</name>
</gene>
<feature type="non-terminal residue" evidence="1">
    <location>
        <position position="79"/>
    </location>
</feature>
<dbReference type="AlphaFoldDB" id="A0A087SZS3"/>
<sequence length="79" mass="9277">MRSISDMNLLSLADVKYQWENHSMSQLEYQLVLQDVCPIMVTIDCDVSDNKSLNCFRKDSLQSVFIVTFFDFYNKRKIG</sequence>
<evidence type="ECO:0000313" key="1">
    <source>
        <dbReference type="EMBL" id="KFM58362.1"/>
    </source>
</evidence>
<organism evidence="1 2">
    <name type="scientific">Stegodyphus mimosarum</name>
    <name type="common">African social velvet spider</name>
    <dbReference type="NCBI Taxonomy" id="407821"/>
    <lineage>
        <taxon>Eukaryota</taxon>
        <taxon>Metazoa</taxon>
        <taxon>Ecdysozoa</taxon>
        <taxon>Arthropoda</taxon>
        <taxon>Chelicerata</taxon>
        <taxon>Arachnida</taxon>
        <taxon>Araneae</taxon>
        <taxon>Araneomorphae</taxon>
        <taxon>Entelegynae</taxon>
        <taxon>Eresoidea</taxon>
        <taxon>Eresidae</taxon>
        <taxon>Stegodyphus</taxon>
    </lineage>
</organism>
<reference evidence="1 2" key="1">
    <citation type="submission" date="2013-11" db="EMBL/GenBank/DDBJ databases">
        <title>Genome sequencing of Stegodyphus mimosarum.</title>
        <authorList>
            <person name="Bechsgaard J."/>
        </authorList>
    </citation>
    <scope>NUCLEOTIDE SEQUENCE [LARGE SCALE GENOMIC DNA]</scope>
</reference>
<dbReference type="Proteomes" id="UP000054359">
    <property type="component" value="Unassembled WGS sequence"/>
</dbReference>
<name>A0A087SZS3_STEMI</name>
<protein>
    <submittedName>
        <fullName evidence="1">Uncharacterized protein</fullName>
    </submittedName>
</protein>
<keyword evidence="2" id="KW-1185">Reference proteome</keyword>
<evidence type="ECO:0000313" key="2">
    <source>
        <dbReference type="Proteomes" id="UP000054359"/>
    </source>
</evidence>
<accession>A0A087SZS3</accession>